<dbReference type="GO" id="GO:0046872">
    <property type="term" value="F:metal ion binding"/>
    <property type="evidence" value="ECO:0007669"/>
    <property type="project" value="UniProtKB-KW"/>
</dbReference>
<comment type="cofactor">
    <cofactor evidence="1">
        <name>Zn(2+)</name>
        <dbReference type="ChEBI" id="CHEBI:29105"/>
    </cofactor>
</comment>
<dbReference type="InterPro" id="IPR001279">
    <property type="entry name" value="Metallo-B-lactamas"/>
</dbReference>
<dbReference type="GO" id="GO:0016787">
    <property type="term" value="F:hydrolase activity"/>
    <property type="evidence" value="ECO:0007669"/>
    <property type="project" value="UniProtKB-KW"/>
</dbReference>
<dbReference type="AlphaFoldDB" id="A0A1I0SRE1"/>
<dbReference type="SUPFAM" id="SSF56281">
    <property type="entry name" value="Metallo-hydrolase/oxidoreductase"/>
    <property type="match status" value="1"/>
</dbReference>
<dbReference type="RefSeq" id="WP_091700630.1">
    <property type="nucleotide sequence ID" value="NZ_FOJQ01000005.1"/>
</dbReference>
<dbReference type="Gene3D" id="3.60.15.10">
    <property type="entry name" value="Ribonuclease Z/Hydroxyacylglutathione hydrolase-like"/>
    <property type="match status" value="1"/>
</dbReference>
<evidence type="ECO:0000256" key="2">
    <source>
        <dbReference type="ARBA" id="ARBA00022723"/>
    </source>
</evidence>
<evidence type="ECO:0000256" key="3">
    <source>
        <dbReference type="ARBA" id="ARBA00022801"/>
    </source>
</evidence>
<protein>
    <submittedName>
        <fullName evidence="6">Glyoxylase, beta-lactamase superfamily II</fullName>
    </submittedName>
</protein>
<proteinExistence type="predicted"/>
<dbReference type="InterPro" id="IPR051453">
    <property type="entry name" value="MBL_Glyoxalase_II"/>
</dbReference>
<dbReference type="OrthoDB" id="9802248at2"/>
<dbReference type="PANTHER" id="PTHR46233:SF3">
    <property type="entry name" value="HYDROXYACYLGLUTATHIONE HYDROLASE GLOC"/>
    <property type="match status" value="1"/>
</dbReference>
<dbReference type="STRING" id="150248.SAMN05216169_100561"/>
<evidence type="ECO:0000259" key="5">
    <source>
        <dbReference type="SMART" id="SM00849"/>
    </source>
</evidence>
<keyword evidence="4" id="KW-0862">Zinc</keyword>
<reference evidence="7" key="1">
    <citation type="submission" date="2016-10" db="EMBL/GenBank/DDBJ databases">
        <authorList>
            <person name="Varghese N."/>
            <person name="Submissions S."/>
        </authorList>
    </citation>
    <scope>NUCLEOTIDE SEQUENCE [LARGE SCALE GENOMIC DNA]</scope>
    <source>
        <strain evidence="7">K1</strain>
    </source>
</reference>
<dbReference type="SMART" id="SM00849">
    <property type="entry name" value="Lactamase_B"/>
    <property type="match status" value="1"/>
</dbReference>
<evidence type="ECO:0000256" key="1">
    <source>
        <dbReference type="ARBA" id="ARBA00001947"/>
    </source>
</evidence>
<name>A0A1I0SRE1_9BACL</name>
<dbReference type="Pfam" id="PF00753">
    <property type="entry name" value="Lactamase_B"/>
    <property type="match status" value="1"/>
</dbReference>
<evidence type="ECO:0000313" key="7">
    <source>
        <dbReference type="Proteomes" id="UP000198979"/>
    </source>
</evidence>
<evidence type="ECO:0000313" key="6">
    <source>
        <dbReference type="EMBL" id="SFA42084.1"/>
    </source>
</evidence>
<dbReference type="PANTHER" id="PTHR46233">
    <property type="entry name" value="HYDROXYACYLGLUTATHIONE HYDROLASE GLOC"/>
    <property type="match status" value="1"/>
</dbReference>
<dbReference type="Proteomes" id="UP000198979">
    <property type="component" value="Unassembled WGS sequence"/>
</dbReference>
<gene>
    <name evidence="6" type="ORF">SAMN05216169_100561</name>
</gene>
<keyword evidence="7" id="KW-1185">Reference proteome</keyword>
<dbReference type="InterPro" id="IPR036866">
    <property type="entry name" value="RibonucZ/Hydroxyglut_hydro"/>
</dbReference>
<accession>A0A1I0SRE1</accession>
<dbReference type="CDD" id="cd06262">
    <property type="entry name" value="metallo-hydrolase-like_MBL-fold"/>
    <property type="match status" value="1"/>
</dbReference>
<organism evidence="6 7">
    <name type="scientific">Anoxybacillus pushchinoensis</name>
    <dbReference type="NCBI Taxonomy" id="150248"/>
    <lineage>
        <taxon>Bacteria</taxon>
        <taxon>Bacillati</taxon>
        <taxon>Bacillota</taxon>
        <taxon>Bacilli</taxon>
        <taxon>Bacillales</taxon>
        <taxon>Anoxybacillaceae</taxon>
        <taxon>Anoxybacillus</taxon>
    </lineage>
</organism>
<dbReference type="EMBL" id="FOJQ01000005">
    <property type="protein sequence ID" value="SFA42084.1"/>
    <property type="molecule type" value="Genomic_DNA"/>
</dbReference>
<keyword evidence="3" id="KW-0378">Hydrolase</keyword>
<feature type="domain" description="Metallo-beta-lactamase" evidence="5">
    <location>
        <begin position="12"/>
        <end position="191"/>
    </location>
</feature>
<evidence type="ECO:0000256" key="4">
    <source>
        <dbReference type="ARBA" id="ARBA00022833"/>
    </source>
</evidence>
<sequence>MKWNRIPLGPLQTNAYVLVHEDQTCLVFDPGDEGEKLIEYITANGWTPLAVLLTHAHFDHIGAVDDIRKRWSIPVYVHKQEQHWLTDPMKNGSLLFMREAITVNEADVLLEGEQTLTIGAFSLQVFETPGHSPGSVSYYVEKAHAVVSGDVLFLGSIGRTDLPGGDYEQLLQSIHRHLLVLPEETVVLCGHGPETTIGAEMDTNPFLNRF</sequence>
<keyword evidence="2" id="KW-0479">Metal-binding</keyword>